<comment type="similarity">
    <text evidence="2">Belongs to the BBP/SF1 family.</text>
</comment>
<dbReference type="InterPro" id="IPR047086">
    <property type="entry name" value="SF1-HH_sf"/>
</dbReference>
<feature type="region of interest" description="Disordered" evidence="12">
    <location>
        <begin position="333"/>
        <end position="353"/>
    </location>
</feature>
<dbReference type="Gene3D" id="6.10.140.1790">
    <property type="match status" value="1"/>
</dbReference>
<evidence type="ECO:0000256" key="4">
    <source>
        <dbReference type="ARBA" id="ARBA00022723"/>
    </source>
</evidence>
<dbReference type="PROSITE" id="PS50102">
    <property type="entry name" value="RRM"/>
    <property type="match status" value="1"/>
</dbReference>
<feature type="region of interest" description="Disordered" evidence="12">
    <location>
        <begin position="478"/>
        <end position="517"/>
    </location>
</feature>
<feature type="compositionally biased region" description="Basic and acidic residues" evidence="12">
    <location>
        <begin position="334"/>
        <end position="353"/>
    </location>
</feature>
<name>A0A8K0DSR1_9ROSA</name>
<evidence type="ECO:0000256" key="10">
    <source>
        <dbReference type="PROSITE-ProRule" id="PRU00047"/>
    </source>
</evidence>
<dbReference type="Pfam" id="PF00076">
    <property type="entry name" value="RRM_1"/>
    <property type="match status" value="1"/>
</dbReference>
<dbReference type="InterPro" id="IPR045071">
    <property type="entry name" value="BBP-like"/>
</dbReference>
<dbReference type="SMART" id="SM00360">
    <property type="entry name" value="RRM"/>
    <property type="match status" value="1"/>
</dbReference>
<feature type="compositionally biased region" description="Pro residues" evidence="12">
    <location>
        <begin position="605"/>
        <end position="626"/>
    </location>
</feature>
<evidence type="ECO:0000313" key="16">
    <source>
        <dbReference type="Proteomes" id="UP000796880"/>
    </source>
</evidence>
<feature type="compositionally biased region" description="Polar residues" evidence="12">
    <location>
        <begin position="713"/>
        <end position="736"/>
    </location>
</feature>
<dbReference type="InterPro" id="IPR004087">
    <property type="entry name" value="KH_dom"/>
</dbReference>
<organism evidence="15 16">
    <name type="scientific">Rhamnella rubrinervis</name>
    <dbReference type="NCBI Taxonomy" id="2594499"/>
    <lineage>
        <taxon>Eukaryota</taxon>
        <taxon>Viridiplantae</taxon>
        <taxon>Streptophyta</taxon>
        <taxon>Embryophyta</taxon>
        <taxon>Tracheophyta</taxon>
        <taxon>Spermatophyta</taxon>
        <taxon>Magnoliopsida</taxon>
        <taxon>eudicotyledons</taxon>
        <taxon>Gunneridae</taxon>
        <taxon>Pentapetalae</taxon>
        <taxon>rosids</taxon>
        <taxon>fabids</taxon>
        <taxon>Rosales</taxon>
        <taxon>Rhamnaceae</taxon>
        <taxon>rhamnoid group</taxon>
        <taxon>Rhamneae</taxon>
        <taxon>Rhamnella</taxon>
    </lineage>
</organism>
<dbReference type="Gene3D" id="3.30.1370.10">
    <property type="entry name" value="K Homology domain, type 1"/>
    <property type="match status" value="1"/>
</dbReference>
<evidence type="ECO:0000256" key="7">
    <source>
        <dbReference type="ARBA" id="ARBA00022884"/>
    </source>
</evidence>
<feature type="region of interest" description="Disordered" evidence="12">
    <location>
        <begin position="677"/>
        <end position="736"/>
    </location>
</feature>
<dbReference type="InterPro" id="IPR032570">
    <property type="entry name" value="SF1-HH"/>
</dbReference>
<keyword evidence="6" id="KW-0862">Zinc</keyword>
<feature type="compositionally biased region" description="Low complexity" evidence="12">
    <location>
        <begin position="499"/>
        <end position="509"/>
    </location>
</feature>
<dbReference type="FunFam" id="3.30.1370.10:FF:000047">
    <property type="entry name" value="splicing factor-like protein 1"/>
    <property type="match status" value="1"/>
</dbReference>
<dbReference type="EMBL" id="VOIH02000011">
    <property type="protein sequence ID" value="KAF3433170.1"/>
    <property type="molecule type" value="Genomic_DNA"/>
</dbReference>
<feature type="domain" description="RRM" evidence="13">
    <location>
        <begin position="526"/>
        <end position="604"/>
    </location>
</feature>
<dbReference type="FunFam" id="3.30.70.330:FF:000475">
    <property type="entry name" value="splicing factor-like protein 1"/>
    <property type="match status" value="1"/>
</dbReference>
<feature type="region of interest" description="Disordered" evidence="12">
    <location>
        <begin position="603"/>
        <end position="648"/>
    </location>
</feature>
<evidence type="ECO:0000256" key="12">
    <source>
        <dbReference type="SAM" id="MobiDB-lite"/>
    </source>
</evidence>
<keyword evidence="9" id="KW-0539">Nucleus</keyword>
<dbReference type="InterPro" id="IPR035979">
    <property type="entry name" value="RBD_domain_sf"/>
</dbReference>
<evidence type="ECO:0000259" key="14">
    <source>
        <dbReference type="PROSITE" id="PS50158"/>
    </source>
</evidence>
<feature type="compositionally biased region" description="Polar residues" evidence="12">
    <location>
        <begin position="478"/>
        <end position="498"/>
    </location>
</feature>
<dbReference type="SUPFAM" id="SSF57756">
    <property type="entry name" value="Retrovirus zinc finger-like domains"/>
    <property type="match status" value="1"/>
</dbReference>
<keyword evidence="7 11" id="KW-0694">RNA-binding</keyword>
<dbReference type="PROSITE" id="PS50158">
    <property type="entry name" value="ZF_CCHC"/>
    <property type="match status" value="1"/>
</dbReference>
<evidence type="ECO:0000256" key="3">
    <source>
        <dbReference type="ARBA" id="ARBA00022664"/>
    </source>
</evidence>
<keyword evidence="3" id="KW-0507">mRNA processing</keyword>
<feature type="region of interest" description="Disordered" evidence="12">
    <location>
        <begin position="766"/>
        <end position="811"/>
    </location>
</feature>
<evidence type="ECO:0000256" key="8">
    <source>
        <dbReference type="ARBA" id="ARBA00023187"/>
    </source>
</evidence>
<dbReference type="GO" id="GO:0008380">
    <property type="term" value="P:RNA splicing"/>
    <property type="evidence" value="ECO:0007669"/>
    <property type="project" value="UniProtKB-KW"/>
</dbReference>
<dbReference type="Pfam" id="PF16275">
    <property type="entry name" value="SF1-HH"/>
    <property type="match status" value="1"/>
</dbReference>
<dbReference type="InterPro" id="IPR001878">
    <property type="entry name" value="Znf_CCHC"/>
</dbReference>
<comment type="caution">
    <text evidence="15">The sequence shown here is derived from an EMBL/GenBank/DDBJ whole genome shotgun (WGS) entry which is preliminary data.</text>
</comment>
<dbReference type="AlphaFoldDB" id="A0A8K0DSR1"/>
<dbReference type="InterPro" id="IPR036875">
    <property type="entry name" value="Znf_CCHC_sf"/>
</dbReference>
<feature type="compositionally biased region" description="Polar residues" evidence="12">
    <location>
        <begin position="1"/>
        <end position="12"/>
    </location>
</feature>
<feature type="region of interest" description="Disordered" evidence="12">
    <location>
        <begin position="221"/>
        <end position="242"/>
    </location>
</feature>
<dbReference type="GO" id="GO:0008270">
    <property type="term" value="F:zinc ion binding"/>
    <property type="evidence" value="ECO:0007669"/>
    <property type="project" value="UniProtKB-KW"/>
</dbReference>
<sequence length="824" mass="88479">MEAVQSNSNLSTIEALDPHNAFPPQPETVVSYDQNPPPPPPSETLALDYQGLYPPPPQSPAPEDHKPSQTLASCTQNPSDNSQITTDNGYSAPGENSLNGDPVDSGATTTASKPEILKPLISENGLTNTHSGTDRDFSGGEEETSSRRRRRSRWDPQPESDNQSGGGGDSGSGTRKRKSRWADDDPKPVIQLPDFMGGIEFDPEIQALNSRLLEISRMLSSGLPLDDRPEGARSPSPEPIYDNMGIRINTREYRARERLNKERQEIIAQIIKRNPAFKPPADYRPPKLQKKLYIPMKEYPGYNFIGLIIGPRGNTQKRMEKETGAKIVIRGKGSVKEGRLQQKRDLKPDPSENEDLHVLVEADTQEALDAAAGMVEKLLQPVDEVLNEHKRQQLRELAALNGTIRDEEYCRLCGEPGHRQYACPSRTSTFKSDVLCKICGDGGHPTIDCPVKGTTGKKMDDEYQNFLAELGGTVPESATKQTSTLALGPGNSASNPPWTNNATSASSTSHPGLGSAALKPKELDDTNLYIGYLPPTLDDDGLIGLFSPFGDIVMAKVIRDRITGLSKGYGFVKYADIQMANTAIASMNGYRLENRTIAVRVAGKPPQPAVPPGPPASSMPSYPVPSQPVGAYPSQQFTPGGPLPSAPPANYGGTPVPWGPPVPPPYAAYPPPPPGSNMYPPPIQGQPMAPYGVHYPPTAQTVPPGAPPQPPTSSEAQQSYPPGVQSDNSTSTQPAHTTIYGNSLAAMPPTAQPTYPASSYGYSPYYSAVPPPPPGPVPGSASEQSQSIGSVPWATNPPLPPAAPAEKSNYGADAEYEKFMAEMK</sequence>
<proteinExistence type="inferred from homology"/>
<dbReference type="SMART" id="SM00343">
    <property type="entry name" value="ZnF_C2HC"/>
    <property type="match status" value="2"/>
</dbReference>
<dbReference type="SUPFAM" id="SSF54791">
    <property type="entry name" value="Eukaryotic type KH-domain (KH-domain type I)"/>
    <property type="match status" value="1"/>
</dbReference>
<keyword evidence="16" id="KW-1185">Reference proteome</keyword>
<evidence type="ECO:0000313" key="15">
    <source>
        <dbReference type="EMBL" id="KAF3433170.1"/>
    </source>
</evidence>
<dbReference type="Gene3D" id="3.30.70.330">
    <property type="match status" value="1"/>
</dbReference>
<dbReference type="SMART" id="SM00322">
    <property type="entry name" value="KH"/>
    <property type="match status" value="1"/>
</dbReference>
<evidence type="ECO:0000256" key="6">
    <source>
        <dbReference type="ARBA" id="ARBA00022833"/>
    </source>
</evidence>
<dbReference type="PROSITE" id="PS50084">
    <property type="entry name" value="KH_TYPE_1"/>
    <property type="match status" value="1"/>
</dbReference>
<evidence type="ECO:0000256" key="1">
    <source>
        <dbReference type="ARBA" id="ARBA00004123"/>
    </source>
</evidence>
<dbReference type="Proteomes" id="UP000796880">
    <property type="component" value="Unassembled WGS sequence"/>
</dbReference>
<dbReference type="GO" id="GO:0005634">
    <property type="term" value="C:nucleus"/>
    <property type="evidence" value="ECO:0007669"/>
    <property type="project" value="UniProtKB-SubCell"/>
</dbReference>
<evidence type="ECO:0000256" key="9">
    <source>
        <dbReference type="ARBA" id="ARBA00023242"/>
    </source>
</evidence>
<evidence type="ECO:0000256" key="5">
    <source>
        <dbReference type="ARBA" id="ARBA00022771"/>
    </source>
</evidence>
<dbReference type="GO" id="GO:0048024">
    <property type="term" value="P:regulation of mRNA splicing, via spliceosome"/>
    <property type="evidence" value="ECO:0007669"/>
    <property type="project" value="TreeGrafter"/>
</dbReference>
<comment type="subcellular location">
    <subcellularLocation>
        <location evidence="1">Nucleus</location>
    </subcellularLocation>
</comment>
<evidence type="ECO:0000256" key="2">
    <source>
        <dbReference type="ARBA" id="ARBA00010382"/>
    </source>
</evidence>
<dbReference type="PANTHER" id="PTHR11208:SF45">
    <property type="entry name" value="SPLICING FACTOR 1"/>
    <property type="match status" value="1"/>
</dbReference>
<evidence type="ECO:0000259" key="13">
    <source>
        <dbReference type="PROSITE" id="PS50102"/>
    </source>
</evidence>
<reference evidence="15" key="1">
    <citation type="submission" date="2020-03" db="EMBL/GenBank/DDBJ databases">
        <title>A high-quality chromosome-level genome assembly of a woody plant with both climbing and erect habits, Rhamnella rubrinervis.</title>
        <authorList>
            <person name="Lu Z."/>
            <person name="Yang Y."/>
            <person name="Zhu X."/>
            <person name="Sun Y."/>
        </authorList>
    </citation>
    <scope>NUCLEOTIDE SEQUENCE</scope>
    <source>
        <strain evidence="15">BYM</strain>
        <tissue evidence="15">Leaf</tissue>
    </source>
</reference>
<protein>
    <submittedName>
        <fullName evidence="15">Uncharacterized protein</fullName>
    </submittedName>
</protein>
<dbReference type="InterPro" id="IPR055256">
    <property type="entry name" value="KH_1_KHDC4/BBP-like"/>
</dbReference>
<dbReference type="GO" id="GO:0006397">
    <property type="term" value="P:mRNA processing"/>
    <property type="evidence" value="ECO:0007669"/>
    <property type="project" value="UniProtKB-KW"/>
</dbReference>
<dbReference type="InterPro" id="IPR000504">
    <property type="entry name" value="RRM_dom"/>
</dbReference>
<feature type="compositionally biased region" description="Polar residues" evidence="12">
    <location>
        <begin position="68"/>
        <end position="99"/>
    </location>
</feature>
<dbReference type="InterPro" id="IPR012677">
    <property type="entry name" value="Nucleotide-bd_a/b_plait_sf"/>
</dbReference>
<keyword evidence="4" id="KW-0479">Metal-binding</keyword>
<evidence type="ECO:0000256" key="11">
    <source>
        <dbReference type="PROSITE-ProRule" id="PRU00176"/>
    </source>
</evidence>
<dbReference type="GO" id="GO:0003729">
    <property type="term" value="F:mRNA binding"/>
    <property type="evidence" value="ECO:0007669"/>
    <property type="project" value="TreeGrafter"/>
</dbReference>
<dbReference type="OrthoDB" id="10021397at2759"/>
<keyword evidence="8" id="KW-0508">mRNA splicing</keyword>
<dbReference type="InterPro" id="IPR036612">
    <property type="entry name" value="KH_dom_type_1_sf"/>
</dbReference>
<dbReference type="PANTHER" id="PTHR11208">
    <property type="entry name" value="RNA-BINDING PROTEIN RELATED"/>
    <property type="match status" value="1"/>
</dbReference>
<dbReference type="FunFam" id="4.10.60.10:FF:000011">
    <property type="entry name" value="splicing factor 1"/>
    <property type="match status" value="1"/>
</dbReference>
<keyword evidence="5 10" id="KW-0863">Zinc-finger</keyword>
<dbReference type="Gene3D" id="4.10.60.10">
    <property type="entry name" value="Zinc finger, CCHC-type"/>
    <property type="match status" value="1"/>
</dbReference>
<dbReference type="CDD" id="cd02395">
    <property type="entry name" value="KH-I_BBP"/>
    <property type="match status" value="1"/>
</dbReference>
<gene>
    <name evidence="15" type="ORF">FNV43_RR24272</name>
</gene>
<feature type="region of interest" description="Disordered" evidence="12">
    <location>
        <begin position="1"/>
        <end position="190"/>
    </location>
</feature>
<feature type="domain" description="CCHC-type" evidence="14">
    <location>
        <begin position="410"/>
        <end position="425"/>
    </location>
</feature>
<dbReference type="Pfam" id="PF22675">
    <property type="entry name" value="KH-I_KHDC4-BBP"/>
    <property type="match status" value="1"/>
</dbReference>
<dbReference type="SUPFAM" id="SSF54928">
    <property type="entry name" value="RNA-binding domain, RBD"/>
    <property type="match status" value="1"/>
</dbReference>
<accession>A0A8K0DSR1</accession>